<dbReference type="PROSITE" id="PS50835">
    <property type="entry name" value="IG_LIKE"/>
    <property type="match status" value="5"/>
</dbReference>
<dbReference type="GO" id="GO:0098609">
    <property type="term" value="P:cell-cell adhesion"/>
    <property type="evidence" value="ECO:0007669"/>
    <property type="project" value="TreeGrafter"/>
</dbReference>
<feature type="domain" description="Ig-like" evidence="6">
    <location>
        <begin position="76"/>
        <end position="161"/>
    </location>
</feature>
<dbReference type="GO" id="GO:0005886">
    <property type="term" value="C:plasma membrane"/>
    <property type="evidence" value="ECO:0007669"/>
    <property type="project" value="TreeGrafter"/>
</dbReference>
<dbReference type="Pfam" id="PF08205">
    <property type="entry name" value="C2-set_2"/>
    <property type="match status" value="2"/>
</dbReference>
<dbReference type="PANTHER" id="PTHR11640:SF31">
    <property type="entry name" value="IRREGULAR CHIASM C-ROUGHEST PROTEIN-RELATED"/>
    <property type="match status" value="1"/>
</dbReference>
<comment type="subcellular location">
    <subcellularLocation>
        <location evidence="1">Membrane</location>
        <topology evidence="1">Single-pass type I membrane protein</topology>
    </subcellularLocation>
</comment>
<feature type="domain" description="Ig-like" evidence="6">
    <location>
        <begin position="370"/>
        <end position="449"/>
    </location>
</feature>
<dbReference type="EMBL" id="CAJPVJ010019581">
    <property type="protein sequence ID" value="CAG2177353.1"/>
    <property type="molecule type" value="Genomic_DNA"/>
</dbReference>
<dbReference type="EMBL" id="OC934406">
    <property type="protein sequence ID" value="CAD7660215.1"/>
    <property type="molecule type" value="Genomic_DNA"/>
</dbReference>
<keyword evidence="2" id="KW-0472">Membrane</keyword>
<evidence type="ECO:0000313" key="8">
    <source>
        <dbReference type="Proteomes" id="UP000728032"/>
    </source>
</evidence>
<dbReference type="InterPro" id="IPR036179">
    <property type="entry name" value="Ig-like_dom_sf"/>
</dbReference>
<name>A0A7R9QW80_9ACAR</name>
<evidence type="ECO:0000256" key="5">
    <source>
        <dbReference type="ARBA" id="ARBA00023319"/>
    </source>
</evidence>
<evidence type="ECO:0000256" key="1">
    <source>
        <dbReference type="ARBA" id="ARBA00004479"/>
    </source>
</evidence>
<dbReference type="InterPro" id="IPR003598">
    <property type="entry name" value="Ig_sub2"/>
</dbReference>
<evidence type="ECO:0000313" key="7">
    <source>
        <dbReference type="EMBL" id="CAD7660215.1"/>
    </source>
</evidence>
<keyword evidence="4" id="KW-0325">Glycoprotein</keyword>
<keyword evidence="3" id="KW-1015">Disulfide bond</keyword>
<dbReference type="FunFam" id="2.60.40.10:FF:000405">
    <property type="entry name" value="nephrin isoform X1"/>
    <property type="match status" value="1"/>
</dbReference>
<dbReference type="InterPro" id="IPR051275">
    <property type="entry name" value="Cell_adhesion_signaling"/>
</dbReference>
<dbReference type="AlphaFoldDB" id="A0A7R9QW80"/>
<reference evidence="7" key="1">
    <citation type="submission" date="2020-11" db="EMBL/GenBank/DDBJ databases">
        <authorList>
            <person name="Tran Van P."/>
        </authorList>
    </citation>
    <scope>NUCLEOTIDE SEQUENCE</scope>
</reference>
<accession>A0A7R9QW80</accession>
<dbReference type="Gene3D" id="2.60.40.10">
    <property type="entry name" value="Immunoglobulins"/>
    <property type="match status" value="6"/>
</dbReference>
<keyword evidence="8" id="KW-1185">Reference proteome</keyword>
<feature type="domain" description="Ig-like" evidence="6">
    <location>
        <begin position="274"/>
        <end position="363"/>
    </location>
</feature>
<sequence length="599" mass="64573">NVTVRTIPAGSLDNELTISGHHSQSQEVSVSTSTITVRPHAEDNGVMYTCEAIHTALSAPLRHSLTLSVLYPPGPPEISGYTEGETVRMGDTLTLVCKSIGGNPLAQLVWYKNDEEVDFSFTTTANKQSANSHTFVVDASDNNAVYRCVASSTITQTPMVSEIKLQVHFAPAKVYINGTKEAKAGDNVTMTCRTERSNPPSELSWVVDGRPVTATNTIVADPLGGWVSSANVTVMVTSQDRNMKMLSCYAINQALGETIVETSVLSILYAPDPPNIFGYTEGNSIRAGALQRLTCVCNGGNPLCTLKWFKGDTEVTQATQVTTNGNVVSNEIAIITKDSDNGAQYRCEASNSATPDPLVATVQLTVHFPPSGVYIKMSPKQPKSGSQVELVCETGSSNPESVVTWWRDGFLLNGHQDGIIDGLYGGKTTRNILRLNVTSDDDGAVLTCQDAPEFLTSPLTQFDVIEGQSSLINLTARGNPSTIQYKWSRQPDTGAADGTTGAPIDSVRIQTDGPILNISQALRSDSGVYKLFAQNELGFSETAIKVNVHYSAQILKVSELVLVDEWSNAYLECSVDANPTTDTTIQWRRKVRNESDSSV</sequence>
<feature type="non-terminal residue" evidence="7">
    <location>
        <position position="599"/>
    </location>
</feature>
<dbReference type="PROSITE" id="PS00290">
    <property type="entry name" value="IG_MHC"/>
    <property type="match status" value="1"/>
</dbReference>
<dbReference type="InterPro" id="IPR007110">
    <property type="entry name" value="Ig-like_dom"/>
</dbReference>
<dbReference type="Proteomes" id="UP000728032">
    <property type="component" value="Unassembled WGS sequence"/>
</dbReference>
<dbReference type="OrthoDB" id="10028801at2759"/>
<evidence type="ECO:0000259" key="6">
    <source>
        <dbReference type="PROSITE" id="PS50835"/>
    </source>
</evidence>
<organism evidence="7">
    <name type="scientific">Oppiella nova</name>
    <dbReference type="NCBI Taxonomy" id="334625"/>
    <lineage>
        <taxon>Eukaryota</taxon>
        <taxon>Metazoa</taxon>
        <taxon>Ecdysozoa</taxon>
        <taxon>Arthropoda</taxon>
        <taxon>Chelicerata</taxon>
        <taxon>Arachnida</taxon>
        <taxon>Acari</taxon>
        <taxon>Acariformes</taxon>
        <taxon>Sarcoptiformes</taxon>
        <taxon>Oribatida</taxon>
        <taxon>Brachypylina</taxon>
        <taxon>Oppioidea</taxon>
        <taxon>Oppiidae</taxon>
        <taxon>Oppiella</taxon>
    </lineage>
</organism>
<protein>
    <recommendedName>
        <fullName evidence="6">Ig-like domain-containing protein</fullName>
    </recommendedName>
</protein>
<dbReference type="SMART" id="SM00408">
    <property type="entry name" value="IGc2"/>
    <property type="match status" value="3"/>
</dbReference>
<proteinExistence type="predicted"/>
<dbReference type="Pfam" id="PF13927">
    <property type="entry name" value="Ig_3"/>
    <property type="match status" value="1"/>
</dbReference>
<dbReference type="SMART" id="SM00409">
    <property type="entry name" value="IG"/>
    <property type="match status" value="4"/>
</dbReference>
<gene>
    <name evidence="7" type="ORF">ONB1V03_LOCUS16785</name>
</gene>
<evidence type="ECO:0000256" key="4">
    <source>
        <dbReference type="ARBA" id="ARBA00023180"/>
    </source>
</evidence>
<dbReference type="InterPro" id="IPR013162">
    <property type="entry name" value="CD80_C2-set"/>
</dbReference>
<feature type="non-terminal residue" evidence="7">
    <location>
        <position position="1"/>
    </location>
</feature>
<evidence type="ECO:0000256" key="3">
    <source>
        <dbReference type="ARBA" id="ARBA00023157"/>
    </source>
</evidence>
<dbReference type="SUPFAM" id="SSF48726">
    <property type="entry name" value="Immunoglobulin"/>
    <property type="match status" value="6"/>
</dbReference>
<dbReference type="PANTHER" id="PTHR11640">
    <property type="entry name" value="NEPHRIN"/>
    <property type="match status" value="1"/>
</dbReference>
<dbReference type="GO" id="GO:0050839">
    <property type="term" value="F:cell adhesion molecule binding"/>
    <property type="evidence" value="ECO:0007669"/>
    <property type="project" value="TreeGrafter"/>
</dbReference>
<evidence type="ECO:0000256" key="2">
    <source>
        <dbReference type="ARBA" id="ARBA00023136"/>
    </source>
</evidence>
<feature type="domain" description="Ig-like" evidence="6">
    <location>
        <begin position="171"/>
        <end position="266"/>
    </location>
</feature>
<dbReference type="InterPro" id="IPR003006">
    <property type="entry name" value="Ig/MHC_CS"/>
</dbReference>
<dbReference type="InterPro" id="IPR003599">
    <property type="entry name" value="Ig_sub"/>
</dbReference>
<feature type="domain" description="Ig-like" evidence="6">
    <location>
        <begin position="452"/>
        <end position="547"/>
    </location>
</feature>
<dbReference type="GO" id="GO:0005911">
    <property type="term" value="C:cell-cell junction"/>
    <property type="evidence" value="ECO:0007669"/>
    <property type="project" value="TreeGrafter"/>
</dbReference>
<dbReference type="InterPro" id="IPR013783">
    <property type="entry name" value="Ig-like_fold"/>
</dbReference>
<dbReference type="Pfam" id="PF07679">
    <property type="entry name" value="I-set"/>
    <property type="match status" value="2"/>
</dbReference>
<dbReference type="InterPro" id="IPR013098">
    <property type="entry name" value="Ig_I-set"/>
</dbReference>
<keyword evidence="5" id="KW-0393">Immunoglobulin domain</keyword>